<name>S8F018_FOMSC</name>
<evidence type="ECO:0000313" key="1">
    <source>
        <dbReference type="EMBL" id="EPS95165.1"/>
    </source>
</evidence>
<dbReference type="HOGENOM" id="CLU_2440891_0_0_1"/>
<dbReference type="Proteomes" id="UP000015241">
    <property type="component" value="Unassembled WGS sequence"/>
</dbReference>
<dbReference type="EMBL" id="KE504213">
    <property type="protein sequence ID" value="EPS95165.1"/>
    <property type="molecule type" value="Genomic_DNA"/>
</dbReference>
<dbReference type="AlphaFoldDB" id="S8F018"/>
<gene>
    <name evidence="1" type="ORF">FOMPIDRAFT_1054413</name>
</gene>
<evidence type="ECO:0000313" key="2">
    <source>
        <dbReference type="Proteomes" id="UP000015241"/>
    </source>
</evidence>
<reference evidence="1 2" key="1">
    <citation type="journal article" date="2012" name="Science">
        <title>The Paleozoic origin of enzymatic lignin decomposition reconstructed from 31 fungal genomes.</title>
        <authorList>
            <person name="Floudas D."/>
            <person name="Binder M."/>
            <person name="Riley R."/>
            <person name="Barry K."/>
            <person name="Blanchette R.A."/>
            <person name="Henrissat B."/>
            <person name="Martinez A.T."/>
            <person name="Otillar R."/>
            <person name="Spatafora J.W."/>
            <person name="Yadav J.S."/>
            <person name="Aerts A."/>
            <person name="Benoit I."/>
            <person name="Boyd A."/>
            <person name="Carlson A."/>
            <person name="Copeland A."/>
            <person name="Coutinho P.M."/>
            <person name="de Vries R.P."/>
            <person name="Ferreira P."/>
            <person name="Findley K."/>
            <person name="Foster B."/>
            <person name="Gaskell J."/>
            <person name="Glotzer D."/>
            <person name="Gorecki P."/>
            <person name="Heitman J."/>
            <person name="Hesse C."/>
            <person name="Hori C."/>
            <person name="Igarashi K."/>
            <person name="Jurgens J.A."/>
            <person name="Kallen N."/>
            <person name="Kersten P."/>
            <person name="Kohler A."/>
            <person name="Kuees U."/>
            <person name="Kumar T.K.A."/>
            <person name="Kuo A."/>
            <person name="LaButti K."/>
            <person name="Larrondo L.F."/>
            <person name="Lindquist E."/>
            <person name="Ling A."/>
            <person name="Lombard V."/>
            <person name="Lucas S."/>
            <person name="Lundell T."/>
            <person name="Martin R."/>
            <person name="McLaughlin D.J."/>
            <person name="Morgenstern I."/>
            <person name="Morin E."/>
            <person name="Murat C."/>
            <person name="Nagy L.G."/>
            <person name="Nolan M."/>
            <person name="Ohm R.A."/>
            <person name="Patyshakuliyeva A."/>
            <person name="Rokas A."/>
            <person name="Ruiz-Duenas F.J."/>
            <person name="Sabat G."/>
            <person name="Salamov A."/>
            <person name="Samejima M."/>
            <person name="Schmutz J."/>
            <person name="Slot J.C."/>
            <person name="St John F."/>
            <person name="Stenlid J."/>
            <person name="Sun H."/>
            <person name="Sun S."/>
            <person name="Syed K."/>
            <person name="Tsang A."/>
            <person name="Wiebenga A."/>
            <person name="Young D."/>
            <person name="Pisabarro A."/>
            <person name="Eastwood D.C."/>
            <person name="Martin F."/>
            <person name="Cullen D."/>
            <person name="Grigoriev I.V."/>
            <person name="Hibbett D.S."/>
        </authorList>
    </citation>
    <scope>NUCLEOTIDE SEQUENCE</scope>
    <source>
        <strain evidence="2">FP-58527</strain>
    </source>
</reference>
<protein>
    <submittedName>
        <fullName evidence="1">Uncharacterized protein</fullName>
    </submittedName>
</protein>
<accession>S8F018</accession>
<organism evidence="1 2">
    <name type="scientific">Fomitopsis schrenkii</name>
    <name type="common">Brown rot fungus</name>
    <dbReference type="NCBI Taxonomy" id="2126942"/>
    <lineage>
        <taxon>Eukaryota</taxon>
        <taxon>Fungi</taxon>
        <taxon>Dikarya</taxon>
        <taxon>Basidiomycota</taxon>
        <taxon>Agaricomycotina</taxon>
        <taxon>Agaricomycetes</taxon>
        <taxon>Polyporales</taxon>
        <taxon>Fomitopsis</taxon>
    </lineage>
</organism>
<sequence>MTSEGVRSTNTNNSAVDQGCRKYGIKYTTWPPVVESTNISQPTVQGCEVIIPSPKRLALQFSCDQASGCNPLEEWAPRDTSTPLPRWLWE</sequence>
<dbReference type="InParanoid" id="S8F018"/>
<keyword evidence="2" id="KW-1185">Reference proteome</keyword>
<proteinExistence type="predicted"/>